<evidence type="ECO:0000259" key="3">
    <source>
        <dbReference type="Pfam" id="PF07593"/>
    </source>
</evidence>
<dbReference type="SUPFAM" id="SSF69318">
    <property type="entry name" value="Integrin alpha N-terminal domain"/>
    <property type="match status" value="3"/>
</dbReference>
<gene>
    <name evidence="4" type="ORF">GCM10023313_01930</name>
</gene>
<feature type="domain" description="ASPIC/UnbV" evidence="3">
    <location>
        <begin position="533"/>
        <end position="602"/>
    </location>
</feature>
<accession>A0ABP9FIA0</accession>
<name>A0ABP9FIA0_9SPHI</name>
<evidence type="ECO:0000256" key="2">
    <source>
        <dbReference type="SAM" id="SignalP"/>
    </source>
</evidence>
<proteinExistence type="predicted"/>
<dbReference type="Pfam" id="PF13517">
    <property type="entry name" value="FG-GAP_3"/>
    <property type="match status" value="4"/>
</dbReference>
<comment type="caution">
    <text evidence="4">The sequence shown here is derived from an EMBL/GenBank/DDBJ whole genome shotgun (WGS) entry which is preliminary data.</text>
</comment>
<evidence type="ECO:0000313" key="5">
    <source>
        <dbReference type="Proteomes" id="UP001501436"/>
    </source>
</evidence>
<dbReference type="InterPro" id="IPR027039">
    <property type="entry name" value="Crtac1"/>
</dbReference>
<protein>
    <submittedName>
        <fullName evidence="4">VCBS repeat-containing protein</fullName>
    </submittedName>
</protein>
<dbReference type="RefSeq" id="WP_345328964.1">
    <property type="nucleotide sequence ID" value="NZ_BAABJI010000001.1"/>
</dbReference>
<evidence type="ECO:0000256" key="1">
    <source>
        <dbReference type="ARBA" id="ARBA00022729"/>
    </source>
</evidence>
<dbReference type="Gene3D" id="2.130.10.130">
    <property type="entry name" value="Integrin alpha, N-terminal"/>
    <property type="match status" value="3"/>
</dbReference>
<dbReference type="InterPro" id="IPR028994">
    <property type="entry name" value="Integrin_alpha_N"/>
</dbReference>
<feature type="signal peptide" evidence="2">
    <location>
        <begin position="1"/>
        <end position="21"/>
    </location>
</feature>
<dbReference type="Proteomes" id="UP001501436">
    <property type="component" value="Unassembled WGS sequence"/>
</dbReference>
<dbReference type="EMBL" id="BAABJI010000001">
    <property type="protein sequence ID" value="GAA4903064.1"/>
    <property type="molecule type" value="Genomic_DNA"/>
</dbReference>
<organism evidence="4 5">
    <name type="scientific">Mucilaginibacter defluvii</name>
    <dbReference type="NCBI Taxonomy" id="1196019"/>
    <lineage>
        <taxon>Bacteria</taxon>
        <taxon>Pseudomonadati</taxon>
        <taxon>Bacteroidota</taxon>
        <taxon>Sphingobacteriia</taxon>
        <taxon>Sphingobacteriales</taxon>
        <taxon>Sphingobacteriaceae</taxon>
        <taxon>Mucilaginibacter</taxon>
    </lineage>
</organism>
<sequence length="1192" mass="132481">MIKLYNSLLAVLLLLFCACQKPDTLFEDMSSDHTGIHFRNDIIETDSINPMDVVNVYNGGGVGIGDFNNDGLPDIYFTGNMVANKLYLNRGDLKFEDVTKTANVDGAGHWGRGVAVIDINNDGWLDLYVCSAILANPKLRTNLLYVNQGKTTDGVPRFKEMAAEYGLNMSEQSAMASFFDYDNDGDLDMYLTVNNATATYNPSIFGKDFYQPDRKSGRLYRNDWNDKFKHPVYTDITVQAGVTRDGYGHGASTVDINNDGWKDIYVSNDFISSNILFINNHDGTFTDRSMEYFKHTAYNAMGQDVIDINNDGLPDVIELDMNPEDNYRKKMMLGPNMYQTYQNFDNYTTQYQYVRNTLQLNQGPRIVNGKPGAPAFAEIGFLSGIAQTDWSWTPLVADYNNDGYRDVIITNGFPKDVSDHDFMAYRQRAYSVASKKEILAQIPQIKLHNYAYLNNGDLTFQDVSKDWGFEVKNFSSGGVYADLDNDGDLDVVINNINDEASVYRNTSRDDKEKLANQHYLKISFVGDKFNVNGLGATAEIYYDHGKTQVYENTPYRGYVSSLEGTAHFGLGKVAKVDSVIIKWPGINKCQKLVSVKADAKLTVKQSNAKQPFTWGYKQTVQPLFNEVTDSLGIKYVNQDMDFIDFNIQKLLPHKFSEYSPALAVGDVDGNGIEDMIIGGSLYNPAQILLQQANGKFIQQAFSKQTADMKSNYKDEGLLLFDADGDGDLDLYASSGGYHEGPESVAYQDRFYVNDGKSNFTLANNALPANTTSKLCVRACDYNQDGKPDLFVSGRVSPWNYPKPVSSFILRNDSQNGQVKFTDVTKEVAPALLNIGMVCDALFSDFNNDNKPDLILAGEFMPVTFLANKGGKFENVTASSGIENRTGWWNTIVAGDFRHTGRMDYIVGNGGTNTIYQASEKYPVSVIAKDFDKNGSFGVIPSIYFPDSNGVKREYPAVGRDDLLKQNISFKKRYTNYRSFATATMDELLTPEQRESAIKLSANTMQSCYLRNDGNGKFTIIPLPQMAQISVLNGMVADDFDGDGNLDVVINGNNYGTEVSTGRYDALNGLLLKGDGKGNFTPLSIMQSGIYLPGNGKALAKLQNSKGGYLIASTQHRGKLQVLQLNKPVRNIAIKPDDRSAKISYQDGKQQKQEFYYGSSFLSQSGRFLTLGKNVSAVTVTNNKGQSRSIALK</sequence>
<evidence type="ECO:0000313" key="4">
    <source>
        <dbReference type="EMBL" id="GAA4903064.1"/>
    </source>
</evidence>
<keyword evidence="5" id="KW-1185">Reference proteome</keyword>
<dbReference type="InterPro" id="IPR013517">
    <property type="entry name" value="FG-GAP"/>
</dbReference>
<dbReference type="PANTHER" id="PTHR16026">
    <property type="entry name" value="CARTILAGE ACIDIC PROTEIN 1"/>
    <property type="match status" value="1"/>
</dbReference>
<dbReference type="InterPro" id="IPR011519">
    <property type="entry name" value="UnbV_ASPIC"/>
</dbReference>
<dbReference type="PROSITE" id="PS51257">
    <property type="entry name" value="PROKAR_LIPOPROTEIN"/>
    <property type="match status" value="1"/>
</dbReference>
<dbReference type="Pfam" id="PF07593">
    <property type="entry name" value="UnbV_ASPIC"/>
    <property type="match status" value="1"/>
</dbReference>
<dbReference type="PANTHER" id="PTHR16026:SF0">
    <property type="entry name" value="CARTILAGE ACIDIC PROTEIN 1"/>
    <property type="match status" value="1"/>
</dbReference>
<reference evidence="5" key="1">
    <citation type="journal article" date="2019" name="Int. J. Syst. Evol. Microbiol.">
        <title>The Global Catalogue of Microorganisms (GCM) 10K type strain sequencing project: providing services to taxonomists for standard genome sequencing and annotation.</title>
        <authorList>
            <consortium name="The Broad Institute Genomics Platform"/>
            <consortium name="The Broad Institute Genome Sequencing Center for Infectious Disease"/>
            <person name="Wu L."/>
            <person name="Ma J."/>
        </authorList>
    </citation>
    <scope>NUCLEOTIDE SEQUENCE [LARGE SCALE GENOMIC DNA]</scope>
    <source>
        <strain evidence="5">JCM 18283</strain>
    </source>
</reference>
<keyword evidence="1 2" id="KW-0732">Signal</keyword>
<feature type="chain" id="PRO_5045628573" evidence="2">
    <location>
        <begin position="22"/>
        <end position="1192"/>
    </location>
</feature>